<dbReference type="OrthoDB" id="61113at2759"/>
<feature type="compositionally biased region" description="Acidic residues" evidence="1">
    <location>
        <begin position="131"/>
        <end position="150"/>
    </location>
</feature>
<dbReference type="Proteomes" id="UP000070121">
    <property type="component" value="Unassembled WGS sequence"/>
</dbReference>
<keyword evidence="3" id="KW-1185">Reference proteome</keyword>
<evidence type="ECO:0000256" key="1">
    <source>
        <dbReference type="SAM" id="MobiDB-lite"/>
    </source>
</evidence>
<dbReference type="EMBL" id="JFFI01000521">
    <property type="protein sequence ID" value="KXH67240.1"/>
    <property type="molecule type" value="Genomic_DNA"/>
</dbReference>
<protein>
    <submittedName>
        <fullName evidence="2">Uncharacterized protein</fullName>
    </submittedName>
</protein>
<organism evidence="2 3">
    <name type="scientific">Colletotrichum salicis</name>
    <dbReference type="NCBI Taxonomy" id="1209931"/>
    <lineage>
        <taxon>Eukaryota</taxon>
        <taxon>Fungi</taxon>
        <taxon>Dikarya</taxon>
        <taxon>Ascomycota</taxon>
        <taxon>Pezizomycotina</taxon>
        <taxon>Sordariomycetes</taxon>
        <taxon>Hypocreomycetidae</taxon>
        <taxon>Glomerellales</taxon>
        <taxon>Glomerellaceae</taxon>
        <taxon>Colletotrichum</taxon>
        <taxon>Colletotrichum acutatum species complex</taxon>
    </lineage>
</organism>
<comment type="caution">
    <text evidence="2">The sequence shown here is derived from an EMBL/GenBank/DDBJ whole genome shotgun (WGS) entry which is preliminary data.</text>
</comment>
<feature type="compositionally biased region" description="Basic residues" evidence="1">
    <location>
        <begin position="35"/>
        <end position="48"/>
    </location>
</feature>
<feature type="region of interest" description="Disordered" evidence="1">
    <location>
        <begin position="1"/>
        <end position="84"/>
    </location>
</feature>
<reference evidence="2 3" key="1">
    <citation type="submission" date="2014-02" db="EMBL/GenBank/DDBJ databases">
        <title>The genome sequence of Colletotrichum salicis CBS 607.94.</title>
        <authorList>
            <person name="Baroncelli R."/>
            <person name="Thon M.R."/>
        </authorList>
    </citation>
    <scope>NUCLEOTIDE SEQUENCE [LARGE SCALE GENOMIC DNA]</scope>
    <source>
        <strain evidence="2 3">CBS 607.94</strain>
    </source>
</reference>
<gene>
    <name evidence="2" type="ORF">CSAL01_08900</name>
</gene>
<feature type="region of interest" description="Disordered" evidence="1">
    <location>
        <begin position="97"/>
        <end position="152"/>
    </location>
</feature>
<dbReference type="AlphaFoldDB" id="A0A135V3N7"/>
<feature type="compositionally biased region" description="Basic and acidic residues" evidence="1">
    <location>
        <begin position="106"/>
        <end position="123"/>
    </location>
</feature>
<proteinExistence type="predicted"/>
<name>A0A135V3N7_9PEZI</name>
<accession>A0A135V3N7</accession>
<evidence type="ECO:0000313" key="2">
    <source>
        <dbReference type="EMBL" id="KXH67240.1"/>
    </source>
</evidence>
<evidence type="ECO:0000313" key="3">
    <source>
        <dbReference type="Proteomes" id="UP000070121"/>
    </source>
</evidence>
<sequence>MSNLTISPRNPPNRHNPHLVNVLKPPPPPPIPHARLPRRPPRPPRLRRPASSNSPRHAADPRGSSQSRFRLKAPTASASGSRRLELGNILPAAAAAAAVDDAGEEEPPRDQQHHLHSKAEGGGDKVSAAAEEQEENDNNNNDNESEDEEWPASANREYLTAYAKAASKARWEAIGSWPFLPPPSRYFPLREISGKCRAKGVVHSLNPPTCIGIFSIPVACFPPTSNTGAVLPYPPYLNFLAGTY</sequence>